<keyword evidence="3" id="KW-1185">Reference proteome</keyword>
<accession>A0AA86NDQ3</accession>
<sequence>MSYEFLQPKNILKVHPLFDLFLSIDTNVIKIINKQFQTQSEFKTNVKFTETGRSYLYRPVLCRGTIFVQSDENVYALKDQNLEFVATIPKFTFRQSEYALNCLFESNNQLYAHDNNDSLYILKNGKFEFVKGLAACQLYQFGDQVYATGQYIWKLNPKSLQLEIISNGWCQEVIGCAIIGSEVVDMTTGLKLSTYSNNGGQLVLGDAGLQVHNVGLSNTLGGEIIPRMKCVYENYLTKQMNFSYKYEISQLLTLTILLNNISPIIYSKYAKTVDRFNGVNERVLRKLYGFKKEIAEVGGLFGRVGAKYLELFDNAQQ</sequence>
<organism evidence="1">
    <name type="scientific">Hexamita inflata</name>
    <dbReference type="NCBI Taxonomy" id="28002"/>
    <lineage>
        <taxon>Eukaryota</taxon>
        <taxon>Metamonada</taxon>
        <taxon>Diplomonadida</taxon>
        <taxon>Hexamitidae</taxon>
        <taxon>Hexamitinae</taxon>
        <taxon>Hexamita</taxon>
    </lineage>
</organism>
<evidence type="ECO:0000313" key="2">
    <source>
        <dbReference type="EMBL" id="CAL6057583.1"/>
    </source>
</evidence>
<comment type="caution">
    <text evidence="1">The sequence shown here is derived from an EMBL/GenBank/DDBJ whole genome shotgun (WGS) entry which is preliminary data.</text>
</comment>
<reference evidence="2 3" key="2">
    <citation type="submission" date="2024-07" db="EMBL/GenBank/DDBJ databases">
        <authorList>
            <person name="Akdeniz Z."/>
        </authorList>
    </citation>
    <scope>NUCLEOTIDE SEQUENCE [LARGE SCALE GENOMIC DNA]</scope>
</reference>
<name>A0AA86NDQ3_9EUKA</name>
<dbReference type="EMBL" id="CAXDID020000215">
    <property type="protein sequence ID" value="CAL6057583.1"/>
    <property type="molecule type" value="Genomic_DNA"/>
</dbReference>
<protein>
    <submittedName>
        <fullName evidence="1">Uncharacterized protein</fullName>
    </submittedName>
</protein>
<evidence type="ECO:0000313" key="1">
    <source>
        <dbReference type="EMBL" id="CAI9917644.1"/>
    </source>
</evidence>
<dbReference type="Proteomes" id="UP001642409">
    <property type="component" value="Unassembled WGS sequence"/>
</dbReference>
<evidence type="ECO:0000313" key="3">
    <source>
        <dbReference type="Proteomes" id="UP001642409"/>
    </source>
</evidence>
<reference evidence="1" key="1">
    <citation type="submission" date="2023-06" db="EMBL/GenBank/DDBJ databases">
        <authorList>
            <person name="Kurt Z."/>
        </authorList>
    </citation>
    <scope>NUCLEOTIDE SEQUENCE</scope>
</reference>
<proteinExistence type="predicted"/>
<dbReference type="EMBL" id="CATOUU010000137">
    <property type="protein sequence ID" value="CAI9917644.1"/>
    <property type="molecule type" value="Genomic_DNA"/>
</dbReference>
<gene>
    <name evidence="2" type="ORF">HINF_LOCUS47575</name>
    <name evidence="1" type="ORF">HINF_LOCUS5289</name>
</gene>
<dbReference type="AlphaFoldDB" id="A0AA86NDQ3"/>